<dbReference type="PANTHER" id="PTHR30293">
    <property type="entry name" value="TRANSCRIPTIONAL REGULATORY PROTEIN NAC-RELATED"/>
    <property type="match status" value="1"/>
</dbReference>
<organism evidence="7 8">
    <name type="scientific">Roseicella aquatilis</name>
    <dbReference type="NCBI Taxonomy" id="2527868"/>
    <lineage>
        <taxon>Bacteria</taxon>
        <taxon>Pseudomonadati</taxon>
        <taxon>Pseudomonadota</taxon>
        <taxon>Alphaproteobacteria</taxon>
        <taxon>Acetobacterales</taxon>
        <taxon>Roseomonadaceae</taxon>
        <taxon>Roseicella</taxon>
    </lineage>
</organism>
<comment type="caution">
    <text evidence="7">The sequence shown here is derived from an EMBL/GenBank/DDBJ whole genome shotgun (WGS) entry which is preliminary data.</text>
</comment>
<dbReference type="InterPro" id="IPR036390">
    <property type="entry name" value="WH_DNA-bd_sf"/>
</dbReference>
<evidence type="ECO:0000256" key="3">
    <source>
        <dbReference type="ARBA" id="ARBA00023125"/>
    </source>
</evidence>
<dbReference type="Pfam" id="PF00126">
    <property type="entry name" value="HTH_1"/>
    <property type="match status" value="1"/>
</dbReference>
<evidence type="ECO:0000256" key="1">
    <source>
        <dbReference type="ARBA" id="ARBA00009437"/>
    </source>
</evidence>
<dbReference type="GO" id="GO:2000142">
    <property type="term" value="P:regulation of DNA-templated transcription initiation"/>
    <property type="evidence" value="ECO:0007669"/>
    <property type="project" value="TreeGrafter"/>
</dbReference>
<accession>A0A4R4DAT4</accession>
<dbReference type="Gene3D" id="1.10.10.10">
    <property type="entry name" value="Winged helix-like DNA-binding domain superfamily/Winged helix DNA-binding domain"/>
    <property type="match status" value="1"/>
</dbReference>
<dbReference type="Gene3D" id="3.40.190.290">
    <property type="match status" value="1"/>
</dbReference>
<keyword evidence="4" id="KW-0010">Activator</keyword>
<name>A0A4R4DAT4_9PROT</name>
<keyword evidence="3" id="KW-0238">DNA-binding</keyword>
<keyword evidence="2" id="KW-0805">Transcription regulation</keyword>
<proteinExistence type="inferred from homology"/>
<dbReference type="RefSeq" id="WP_132292700.1">
    <property type="nucleotide sequence ID" value="NZ_SKBM01000019.1"/>
</dbReference>
<dbReference type="GO" id="GO:0003677">
    <property type="term" value="F:DNA binding"/>
    <property type="evidence" value="ECO:0007669"/>
    <property type="project" value="UniProtKB-KW"/>
</dbReference>
<dbReference type="FunFam" id="1.10.10.10:FF:000001">
    <property type="entry name" value="LysR family transcriptional regulator"/>
    <property type="match status" value="1"/>
</dbReference>
<dbReference type="SUPFAM" id="SSF46785">
    <property type="entry name" value="Winged helix' DNA-binding domain"/>
    <property type="match status" value="1"/>
</dbReference>
<dbReference type="SUPFAM" id="SSF53850">
    <property type="entry name" value="Periplasmic binding protein-like II"/>
    <property type="match status" value="1"/>
</dbReference>
<dbReference type="Proteomes" id="UP000295023">
    <property type="component" value="Unassembled WGS sequence"/>
</dbReference>
<comment type="similarity">
    <text evidence="1">Belongs to the LysR transcriptional regulatory family.</text>
</comment>
<dbReference type="PANTHER" id="PTHR30293:SF0">
    <property type="entry name" value="NITROGEN ASSIMILATION REGULATORY PROTEIN NAC"/>
    <property type="match status" value="1"/>
</dbReference>
<evidence type="ECO:0000256" key="4">
    <source>
        <dbReference type="ARBA" id="ARBA00023159"/>
    </source>
</evidence>
<reference evidence="7 8" key="1">
    <citation type="submission" date="2019-03" db="EMBL/GenBank/DDBJ databases">
        <title>Paracraurococcus aquatilis NE82 genome sequence.</title>
        <authorList>
            <person name="Zhao Y."/>
            <person name="Du Z."/>
        </authorList>
    </citation>
    <scope>NUCLEOTIDE SEQUENCE [LARGE SCALE GENOMIC DNA]</scope>
    <source>
        <strain evidence="7 8">NE82</strain>
    </source>
</reference>
<sequence length="318" mass="34287">MDLRQLATFLQVAELGSLGKASDRLRIAQPALSRQVRLLEEELRVALFARHGRGMALTAAGERLRLRAAAILRQVEETRADLMQEAGAVRGRVVFGLPPTVGAVLTARLTERFLATYPEVTLRVVQAFSGYLIDWLQGGEIDIAVVYGGAPGAKGETGVRQAPLLNETLHFVTPAGTGLSPHQAITFAEVAEERLLLPGPQHGLRRLVEAEARPRGLALRIAVEADDLPVLKELAMRRLGCTILPLAAVREEVAAGRLCAAPIIDPPLSRRLVVAEPLGRQASNAVAAFGRALREEVAEMVRSGLWNGQLLAGDRNRA</sequence>
<dbReference type="Pfam" id="PF03466">
    <property type="entry name" value="LysR_substrate"/>
    <property type="match status" value="1"/>
</dbReference>
<dbReference type="AlphaFoldDB" id="A0A4R4DAT4"/>
<dbReference type="GO" id="GO:0003700">
    <property type="term" value="F:DNA-binding transcription factor activity"/>
    <property type="evidence" value="ECO:0007669"/>
    <property type="project" value="InterPro"/>
</dbReference>
<keyword evidence="8" id="KW-1185">Reference proteome</keyword>
<dbReference type="OrthoDB" id="8479357at2"/>
<protein>
    <submittedName>
        <fullName evidence="7">LysR family transcriptional regulator</fullName>
    </submittedName>
</protein>
<dbReference type="PROSITE" id="PS50931">
    <property type="entry name" value="HTH_LYSR"/>
    <property type="match status" value="1"/>
</dbReference>
<evidence type="ECO:0000313" key="8">
    <source>
        <dbReference type="Proteomes" id="UP000295023"/>
    </source>
</evidence>
<evidence type="ECO:0000256" key="5">
    <source>
        <dbReference type="ARBA" id="ARBA00023163"/>
    </source>
</evidence>
<dbReference type="EMBL" id="SKBM01000019">
    <property type="protein sequence ID" value="TCZ57282.1"/>
    <property type="molecule type" value="Genomic_DNA"/>
</dbReference>
<dbReference type="InterPro" id="IPR036388">
    <property type="entry name" value="WH-like_DNA-bd_sf"/>
</dbReference>
<keyword evidence="5" id="KW-0804">Transcription</keyword>
<dbReference type="InterPro" id="IPR000847">
    <property type="entry name" value="LysR_HTH_N"/>
</dbReference>
<dbReference type="PRINTS" id="PR00039">
    <property type="entry name" value="HTHLYSR"/>
</dbReference>
<dbReference type="InterPro" id="IPR005119">
    <property type="entry name" value="LysR_subst-bd"/>
</dbReference>
<feature type="domain" description="HTH lysR-type" evidence="6">
    <location>
        <begin position="1"/>
        <end position="58"/>
    </location>
</feature>
<evidence type="ECO:0000259" key="6">
    <source>
        <dbReference type="PROSITE" id="PS50931"/>
    </source>
</evidence>
<evidence type="ECO:0000313" key="7">
    <source>
        <dbReference type="EMBL" id="TCZ57282.1"/>
    </source>
</evidence>
<gene>
    <name evidence="7" type="ORF">EXY23_18285</name>
</gene>
<evidence type="ECO:0000256" key="2">
    <source>
        <dbReference type="ARBA" id="ARBA00023015"/>
    </source>
</evidence>